<protein>
    <submittedName>
        <fullName evidence="2">Uncharacterized protein</fullName>
    </submittedName>
</protein>
<organism evidence="2 3">
    <name type="scientific">Psilocybe cyanescens</name>
    <dbReference type="NCBI Taxonomy" id="93625"/>
    <lineage>
        <taxon>Eukaryota</taxon>
        <taxon>Fungi</taxon>
        <taxon>Dikarya</taxon>
        <taxon>Basidiomycota</taxon>
        <taxon>Agaricomycotina</taxon>
        <taxon>Agaricomycetes</taxon>
        <taxon>Agaricomycetidae</taxon>
        <taxon>Agaricales</taxon>
        <taxon>Agaricineae</taxon>
        <taxon>Strophariaceae</taxon>
        <taxon>Psilocybe</taxon>
    </lineage>
</organism>
<dbReference type="Proteomes" id="UP000283269">
    <property type="component" value="Unassembled WGS sequence"/>
</dbReference>
<evidence type="ECO:0000256" key="1">
    <source>
        <dbReference type="SAM" id="MobiDB-lite"/>
    </source>
</evidence>
<feature type="compositionally biased region" description="Low complexity" evidence="1">
    <location>
        <begin position="10"/>
        <end position="19"/>
    </location>
</feature>
<name>A0A409XHZ9_PSICY</name>
<proteinExistence type="predicted"/>
<feature type="region of interest" description="Disordered" evidence="1">
    <location>
        <begin position="1"/>
        <end position="24"/>
    </location>
</feature>
<gene>
    <name evidence="2" type="ORF">CVT25_007778</name>
</gene>
<dbReference type="AlphaFoldDB" id="A0A409XHZ9"/>
<accession>A0A409XHZ9</accession>
<dbReference type="InParanoid" id="A0A409XHZ9"/>
<evidence type="ECO:0000313" key="3">
    <source>
        <dbReference type="Proteomes" id="UP000283269"/>
    </source>
</evidence>
<sequence>MGQEPPAFPSPASAMPTPAYTTEKPGQVHYNSRPYLESQLFYFSSYLYLFSTDNSNAPNMPNAQAYYPQQLQQYQNEYRPQQGSYQQSQPQAHAQPQVIYVQQQSKPDNSDSFCLPCAWLFSRYILLPVLLLLLGCSRALTSWMGIASYQAQVFDIEFRLLSYLLA</sequence>
<evidence type="ECO:0000313" key="2">
    <source>
        <dbReference type="EMBL" id="PPQ90376.1"/>
    </source>
</evidence>
<keyword evidence="3" id="KW-1185">Reference proteome</keyword>
<dbReference type="EMBL" id="NHYD01001644">
    <property type="protein sequence ID" value="PPQ90376.1"/>
    <property type="molecule type" value="Genomic_DNA"/>
</dbReference>
<comment type="caution">
    <text evidence="2">The sequence shown here is derived from an EMBL/GenBank/DDBJ whole genome shotgun (WGS) entry which is preliminary data.</text>
</comment>
<reference evidence="2 3" key="1">
    <citation type="journal article" date="2018" name="Evol. Lett.">
        <title>Horizontal gene cluster transfer increased hallucinogenic mushroom diversity.</title>
        <authorList>
            <person name="Reynolds H.T."/>
            <person name="Vijayakumar V."/>
            <person name="Gluck-Thaler E."/>
            <person name="Korotkin H.B."/>
            <person name="Matheny P.B."/>
            <person name="Slot J.C."/>
        </authorList>
    </citation>
    <scope>NUCLEOTIDE SEQUENCE [LARGE SCALE GENOMIC DNA]</scope>
    <source>
        <strain evidence="2 3">2631</strain>
    </source>
</reference>